<protein>
    <submittedName>
        <fullName evidence="1">Uncharacterized protein</fullName>
    </submittedName>
</protein>
<comment type="caution">
    <text evidence="1">The sequence shown here is derived from an EMBL/GenBank/DDBJ whole genome shotgun (WGS) entry which is preliminary data.</text>
</comment>
<gene>
    <name evidence="1" type="ORF">S06H3_03081</name>
</gene>
<reference evidence="1" key="1">
    <citation type="journal article" date="2014" name="Front. Microbiol.">
        <title>High frequency of phylogenetically diverse reductive dehalogenase-homologous genes in deep subseafloor sedimentary metagenomes.</title>
        <authorList>
            <person name="Kawai M."/>
            <person name="Futagami T."/>
            <person name="Toyoda A."/>
            <person name="Takaki Y."/>
            <person name="Nishi S."/>
            <person name="Hori S."/>
            <person name="Arai W."/>
            <person name="Tsubouchi T."/>
            <person name="Morono Y."/>
            <person name="Uchiyama I."/>
            <person name="Ito T."/>
            <person name="Fujiyama A."/>
            <person name="Inagaki F."/>
            <person name="Takami H."/>
        </authorList>
    </citation>
    <scope>NUCLEOTIDE SEQUENCE</scope>
    <source>
        <strain evidence="1">Expedition CK06-06</strain>
    </source>
</reference>
<organism evidence="1">
    <name type="scientific">marine sediment metagenome</name>
    <dbReference type="NCBI Taxonomy" id="412755"/>
    <lineage>
        <taxon>unclassified sequences</taxon>
        <taxon>metagenomes</taxon>
        <taxon>ecological metagenomes</taxon>
    </lineage>
</organism>
<proteinExistence type="predicted"/>
<evidence type="ECO:0000313" key="1">
    <source>
        <dbReference type="EMBL" id="GAH90746.1"/>
    </source>
</evidence>
<dbReference type="AlphaFoldDB" id="X1J7N0"/>
<sequence>MPTYEEYLKQNISLLERLGDKFSGADERLDYVVRQLQIMQKEMGLVMPLKTQQIVFSRTLPLNTGIRLEEFLVLDGAITSVAMHFPRNCNNLVDIAFGHGHKQLCPSGGFIALNDACPVFPTSEACKQQEDVWCIMDNHDGFAAHTVACIVTIEGS</sequence>
<accession>X1J7N0</accession>
<dbReference type="EMBL" id="BARV01000966">
    <property type="protein sequence ID" value="GAH90746.1"/>
    <property type="molecule type" value="Genomic_DNA"/>
</dbReference>
<name>X1J7N0_9ZZZZ</name>